<protein>
    <submittedName>
        <fullName evidence="9">Class I SAM-dependent rRNA methyltransferase</fullName>
    </submittedName>
</protein>
<dbReference type="PROSITE" id="PS50890">
    <property type="entry name" value="PUA"/>
    <property type="match status" value="1"/>
</dbReference>
<dbReference type="InterPro" id="IPR015947">
    <property type="entry name" value="PUA-like_sf"/>
</dbReference>
<dbReference type="Gene3D" id="3.40.50.150">
    <property type="entry name" value="Vaccinia Virus protein VP39"/>
    <property type="match status" value="1"/>
</dbReference>
<comment type="subcellular location">
    <subcellularLocation>
        <location evidence="1">Cytoplasm</location>
    </subcellularLocation>
</comment>
<keyword evidence="3 9" id="KW-0489">Methyltransferase</keyword>
<keyword evidence="5" id="KW-0949">S-adenosyl-L-methionine</keyword>
<evidence type="ECO:0000256" key="5">
    <source>
        <dbReference type="ARBA" id="ARBA00022691"/>
    </source>
</evidence>
<dbReference type="SUPFAM" id="SSF53335">
    <property type="entry name" value="S-adenosyl-L-methionine-dependent methyltransferases"/>
    <property type="match status" value="1"/>
</dbReference>
<dbReference type="Pfam" id="PF17785">
    <property type="entry name" value="PUA_3"/>
    <property type="match status" value="1"/>
</dbReference>
<gene>
    <name evidence="9" type="ORF">LZC95_17720</name>
</gene>
<feature type="domain" description="S-adenosylmethionine-dependent methyltransferase" evidence="7">
    <location>
        <begin position="196"/>
        <end position="397"/>
    </location>
</feature>
<dbReference type="InterPro" id="IPR036974">
    <property type="entry name" value="PUA_sf"/>
</dbReference>
<keyword evidence="4" id="KW-0808">Transferase</keyword>
<evidence type="ECO:0000313" key="9">
    <source>
        <dbReference type="EMBL" id="WXA98657.1"/>
    </source>
</evidence>
<accession>A0ABZ2KIZ8</accession>
<proteinExistence type="inferred from homology"/>
<evidence type="ECO:0000256" key="4">
    <source>
        <dbReference type="ARBA" id="ARBA00022679"/>
    </source>
</evidence>
<dbReference type="PANTHER" id="PTHR42873">
    <property type="entry name" value="RIBOSOMAL RNA LARGE SUBUNIT METHYLTRANSFERASE"/>
    <property type="match status" value="1"/>
</dbReference>
<dbReference type="GO" id="GO:0032259">
    <property type="term" value="P:methylation"/>
    <property type="evidence" value="ECO:0007669"/>
    <property type="project" value="UniProtKB-KW"/>
</dbReference>
<dbReference type="InterPro" id="IPR029063">
    <property type="entry name" value="SAM-dependent_MTases_sf"/>
</dbReference>
<comment type="similarity">
    <text evidence="6">Belongs to the methyltransferase superfamily. RlmI family.</text>
</comment>
<evidence type="ECO:0000256" key="6">
    <source>
        <dbReference type="ARBA" id="ARBA00038091"/>
    </source>
</evidence>
<dbReference type="CDD" id="cd02440">
    <property type="entry name" value="AdoMet_MTases"/>
    <property type="match status" value="1"/>
</dbReference>
<dbReference type="GO" id="GO:0008168">
    <property type="term" value="F:methyltransferase activity"/>
    <property type="evidence" value="ECO:0007669"/>
    <property type="project" value="UniProtKB-KW"/>
</dbReference>
<reference evidence="9 10" key="1">
    <citation type="submission" date="2021-12" db="EMBL/GenBank/DDBJ databases">
        <title>Discovery of the Pendulisporaceae a myxobacterial family with distinct sporulation behavior and unique specialized metabolism.</title>
        <authorList>
            <person name="Garcia R."/>
            <person name="Popoff A."/>
            <person name="Bader C.D."/>
            <person name="Loehr J."/>
            <person name="Walesch S."/>
            <person name="Walt C."/>
            <person name="Boldt J."/>
            <person name="Bunk B."/>
            <person name="Haeckl F.J.F.P.J."/>
            <person name="Gunesch A.P."/>
            <person name="Birkelbach J."/>
            <person name="Nuebel U."/>
            <person name="Pietschmann T."/>
            <person name="Bach T."/>
            <person name="Mueller R."/>
        </authorList>
    </citation>
    <scope>NUCLEOTIDE SEQUENCE [LARGE SCALE GENOMIC DNA]</scope>
    <source>
        <strain evidence="9 10">MSr12523</strain>
    </source>
</reference>
<dbReference type="Pfam" id="PF10672">
    <property type="entry name" value="Methyltrans_SAM"/>
    <property type="match status" value="1"/>
</dbReference>
<feature type="domain" description="RlmI-like PUA" evidence="8">
    <location>
        <begin position="23"/>
        <end position="81"/>
    </location>
</feature>
<dbReference type="InterPro" id="IPR019614">
    <property type="entry name" value="SAM-dep_methyl-trfase"/>
</dbReference>
<organism evidence="9 10">
    <name type="scientific">Pendulispora brunnea</name>
    <dbReference type="NCBI Taxonomy" id="2905690"/>
    <lineage>
        <taxon>Bacteria</taxon>
        <taxon>Pseudomonadati</taxon>
        <taxon>Myxococcota</taxon>
        <taxon>Myxococcia</taxon>
        <taxon>Myxococcales</taxon>
        <taxon>Sorangiineae</taxon>
        <taxon>Pendulisporaceae</taxon>
        <taxon>Pendulispora</taxon>
    </lineage>
</organism>
<evidence type="ECO:0000256" key="2">
    <source>
        <dbReference type="ARBA" id="ARBA00022490"/>
    </source>
</evidence>
<keyword evidence="10" id="KW-1185">Reference proteome</keyword>
<dbReference type="InterPro" id="IPR041532">
    <property type="entry name" value="RlmI-like_PUA"/>
</dbReference>
<dbReference type="Gene3D" id="3.30.750.80">
    <property type="entry name" value="RNA methyltransferase domain (HRMD) like"/>
    <property type="match status" value="1"/>
</dbReference>
<evidence type="ECO:0000256" key="3">
    <source>
        <dbReference type="ARBA" id="ARBA00022603"/>
    </source>
</evidence>
<dbReference type="Gene3D" id="2.30.130.10">
    <property type="entry name" value="PUA domain"/>
    <property type="match status" value="1"/>
</dbReference>
<evidence type="ECO:0000313" key="10">
    <source>
        <dbReference type="Proteomes" id="UP001379533"/>
    </source>
</evidence>
<dbReference type="Proteomes" id="UP001379533">
    <property type="component" value="Chromosome"/>
</dbReference>
<evidence type="ECO:0000256" key="1">
    <source>
        <dbReference type="ARBA" id="ARBA00004496"/>
    </source>
</evidence>
<keyword evidence="2" id="KW-0963">Cytoplasm</keyword>
<dbReference type="CDD" id="cd11572">
    <property type="entry name" value="RlmI_M_like"/>
    <property type="match status" value="1"/>
</dbReference>
<sequence length="412" mass="44076">MRKLESKTDDAGASNARRLEVGAAAVEKLRRGHPWVWQRTVQRGLDGVEAGQDVLVMAPDGSVLGRGLADPASPIAARLFTGADGAKMPIDRALFARRIASAFAVRARLFADGQTNAYRLLHGEGDRLPGFVLDRYDNVAVLRVDGEGAAARVEEFVQAAWPELQKLGIVTLLLREGKKAREGKPSATKATTLRGPDPKERVAVREHGVGFMVDVLQGQKTGAFLDQRENRWRAGLLAPGRRVLNLFSYAGGFSLFAALGGAKHVTSVDIAAGAHAAAQASFRLAGVEPGAHAFVTADAFAFLADAKRRGTVWDLVISDPPSFASNEKSLPRALAAYRSLHRACADVLAPGGIFCAASCSSHVDTESFLTTLDDAATNRTELRLLEHHGAPPDHPTLPAWPEGRYLKFAVLG</sequence>
<dbReference type="EMBL" id="CP089982">
    <property type="protein sequence ID" value="WXA98657.1"/>
    <property type="molecule type" value="Genomic_DNA"/>
</dbReference>
<dbReference type="SUPFAM" id="SSF88697">
    <property type="entry name" value="PUA domain-like"/>
    <property type="match status" value="1"/>
</dbReference>
<evidence type="ECO:0000259" key="7">
    <source>
        <dbReference type="Pfam" id="PF10672"/>
    </source>
</evidence>
<name>A0ABZ2KIZ8_9BACT</name>
<dbReference type="RefSeq" id="WP_394849271.1">
    <property type="nucleotide sequence ID" value="NZ_CP089982.1"/>
</dbReference>
<dbReference type="PANTHER" id="PTHR42873:SF1">
    <property type="entry name" value="S-ADENOSYLMETHIONINE-DEPENDENT METHYLTRANSFERASE DOMAIN-CONTAINING PROTEIN"/>
    <property type="match status" value="1"/>
</dbReference>
<evidence type="ECO:0000259" key="8">
    <source>
        <dbReference type="Pfam" id="PF17785"/>
    </source>
</evidence>